<dbReference type="SUPFAM" id="SSF48452">
    <property type="entry name" value="TPR-like"/>
    <property type="match status" value="1"/>
</dbReference>
<dbReference type="EMBL" id="FORQ01000001">
    <property type="protein sequence ID" value="SFI60849.1"/>
    <property type="molecule type" value="Genomic_DNA"/>
</dbReference>
<evidence type="ECO:0000256" key="1">
    <source>
        <dbReference type="SAM" id="SignalP"/>
    </source>
</evidence>
<gene>
    <name evidence="2" type="ORF">SAMN05421638_0239</name>
</gene>
<feature type="chain" id="PRO_5015341386" evidence="1">
    <location>
        <begin position="19"/>
        <end position="462"/>
    </location>
</feature>
<dbReference type="InterPro" id="IPR011990">
    <property type="entry name" value="TPR-like_helical_dom_sf"/>
</dbReference>
<evidence type="ECO:0000313" key="3">
    <source>
        <dbReference type="Proteomes" id="UP000242560"/>
    </source>
</evidence>
<dbReference type="PANTHER" id="PTHR44523">
    <property type="entry name" value="TETRATRICOPEPTIDE REPEAT PROTEIN 13"/>
    <property type="match status" value="1"/>
</dbReference>
<name>A0A1I3JKP2_9FLAO</name>
<dbReference type="PANTHER" id="PTHR44523:SF1">
    <property type="entry name" value="TETRATRICOPEPTIDE REPEAT PROTEIN 13"/>
    <property type="match status" value="1"/>
</dbReference>
<dbReference type="Gene3D" id="1.25.40.10">
    <property type="entry name" value="Tetratricopeptide repeat domain"/>
    <property type="match status" value="1"/>
</dbReference>
<dbReference type="Proteomes" id="UP000242560">
    <property type="component" value="Unassembled WGS sequence"/>
</dbReference>
<feature type="signal peptide" evidence="1">
    <location>
        <begin position="1"/>
        <end position="18"/>
    </location>
</feature>
<evidence type="ECO:0000313" key="2">
    <source>
        <dbReference type="EMBL" id="SFI60849.1"/>
    </source>
</evidence>
<sequence length="462" mass="50728">MKKIFLSAALLTAVFTFAQKKEIAAAVKAIDAGDIATTTAQLAQAESAMGTKTYFLEPALLEQYYYAKGLSLLKAGKSAEGASYLAKINDLAKNKIYVGKDSSKNKVYYVGKTAADASGIQGLKEETYVPTLMGKLGTSINPVIEAANKAALAAYNEKKYSVAAPKFREVYELLSAAGQDNKKYLYYSGLTYALGDMKKEATDVYMDLINSGYTGIETTYTAKNKKSGEVENLEKSTWELYKKMGASGDYSDFKTETSKSLEQELYETTAALLLDSDRSDDALAFIEKGLKKFPTSAKLMELQGTAFYKSGKTNEFVSNLKSQLAKNPNDANNWYNLGVLQSKDPATVADAVASYKKALEVKPDLIQAHQNLTYLTMGDDGKATEDYNTARKAGKTELANKIIEARRARLAATLPYAEKWYQYDSNNIDVVSLLKGLYLSTKNEAKYKEFKDKEAAMLAAQK</sequence>
<reference evidence="3" key="1">
    <citation type="submission" date="2016-10" db="EMBL/GenBank/DDBJ databases">
        <authorList>
            <person name="Varghese N."/>
            <person name="Submissions S."/>
        </authorList>
    </citation>
    <scope>NUCLEOTIDE SEQUENCE [LARGE SCALE GENOMIC DNA]</scope>
    <source>
        <strain evidence="3">DSM 22251</strain>
    </source>
</reference>
<keyword evidence="1" id="KW-0732">Signal</keyword>
<keyword evidence="3" id="KW-1185">Reference proteome</keyword>
<proteinExistence type="predicted"/>
<dbReference type="RefSeq" id="WP_089817917.1">
    <property type="nucleotide sequence ID" value="NZ_FORQ01000001.1"/>
</dbReference>
<dbReference type="AlphaFoldDB" id="A0A1I3JKP2"/>
<organism evidence="2 3">
    <name type="scientific">Kaistella treverensis</name>
    <dbReference type="NCBI Taxonomy" id="631455"/>
    <lineage>
        <taxon>Bacteria</taxon>
        <taxon>Pseudomonadati</taxon>
        <taxon>Bacteroidota</taxon>
        <taxon>Flavobacteriia</taxon>
        <taxon>Flavobacteriales</taxon>
        <taxon>Weeksellaceae</taxon>
        <taxon>Chryseobacterium group</taxon>
        <taxon>Kaistella</taxon>
    </lineage>
</organism>
<accession>A0A1I3JKP2</accession>
<protein>
    <submittedName>
        <fullName evidence="2">Uncharacterized protein</fullName>
    </submittedName>
</protein>